<dbReference type="Proteomes" id="UP001234202">
    <property type="component" value="Unassembled WGS sequence"/>
</dbReference>
<sequence>MLETLGSRTSSTLSLNFLAGISEDAVPSRPTTTPESEIKIAVDGLDVPLKLSVDAGPGCGGITWPSGEVLTKYMSWRHSTDPDYLKNRTVLELGSGTGLVGLAVGLLQPSAKVYITDQKVLLDLMQRNVDLNFHQEVSSEADNGTSVCPVQVAELDWGGELPPGVPHEPDLILAADCVYFEVNGLTCLVISLQAYADADARFFKMLAKHFSSTQVDDDRPGEKEKYEREGVKLLRLVRTK</sequence>
<proteinExistence type="predicted"/>
<evidence type="ECO:0000313" key="1">
    <source>
        <dbReference type="EMBL" id="KAJ9123587.1"/>
    </source>
</evidence>
<organism evidence="1 2">
    <name type="scientific">Naganishia onofrii</name>
    <dbReference type="NCBI Taxonomy" id="1851511"/>
    <lineage>
        <taxon>Eukaryota</taxon>
        <taxon>Fungi</taxon>
        <taxon>Dikarya</taxon>
        <taxon>Basidiomycota</taxon>
        <taxon>Agaricomycotina</taxon>
        <taxon>Tremellomycetes</taxon>
        <taxon>Filobasidiales</taxon>
        <taxon>Filobasidiaceae</taxon>
        <taxon>Naganishia</taxon>
    </lineage>
</organism>
<comment type="caution">
    <text evidence="1">The sequence shown here is derived from an EMBL/GenBank/DDBJ whole genome shotgun (WGS) entry which is preliminary data.</text>
</comment>
<name>A0ACC2XLM5_9TREE</name>
<dbReference type="EMBL" id="JASBWV010000012">
    <property type="protein sequence ID" value="KAJ9123587.1"/>
    <property type="molecule type" value="Genomic_DNA"/>
</dbReference>
<accession>A0ACC2XLM5</accession>
<gene>
    <name evidence="1" type="ORF">QFC24_003803</name>
</gene>
<keyword evidence="2" id="KW-1185">Reference proteome</keyword>
<reference evidence="1" key="1">
    <citation type="submission" date="2023-04" db="EMBL/GenBank/DDBJ databases">
        <title>Draft Genome sequencing of Naganishia species isolated from polar environments using Oxford Nanopore Technology.</title>
        <authorList>
            <person name="Leo P."/>
            <person name="Venkateswaran K."/>
        </authorList>
    </citation>
    <scope>NUCLEOTIDE SEQUENCE</scope>
    <source>
        <strain evidence="1">DBVPG 5303</strain>
    </source>
</reference>
<evidence type="ECO:0000313" key="2">
    <source>
        <dbReference type="Proteomes" id="UP001234202"/>
    </source>
</evidence>
<protein>
    <submittedName>
        <fullName evidence="1">Uncharacterized protein</fullName>
    </submittedName>
</protein>